<dbReference type="AlphaFoldDB" id="A0A9W9VNJ4"/>
<proteinExistence type="predicted"/>
<keyword evidence="3" id="KW-1185">Reference proteome</keyword>
<dbReference type="PANTHER" id="PTHR37012:SF6">
    <property type="entry name" value="BZIP TRANSCRIPTION FACTOR"/>
    <property type="match status" value="1"/>
</dbReference>
<feature type="compositionally biased region" description="Polar residues" evidence="1">
    <location>
        <begin position="87"/>
        <end position="102"/>
    </location>
</feature>
<comment type="caution">
    <text evidence="2">The sequence shown here is derived from an EMBL/GenBank/DDBJ whole genome shotgun (WGS) entry which is preliminary data.</text>
</comment>
<name>A0A9W9VNJ4_9EURO</name>
<dbReference type="Pfam" id="PF11905">
    <property type="entry name" value="DUF3425"/>
    <property type="match status" value="1"/>
</dbReference>
<dbReference type="RefSeq" id="XP_056484148.1">
    <property type="nucleotide sequence ID" value="XM_056633528.1"/>
</dbReference>
<reference evidence="2" key="2">
    <citation type="journal article" date="2023" name="IMA Fungus">
        <title>Comparative genomic study of the Penicillium genus elucidates a diverse pangenome and 15 lateral gene transfer events.</title>
        <authorList>
            <person name="Petersen C."/>
            <person name="Sorensen T."/>
            <person name="Nielsen M.R."/>
            <person name="Sondergaard T.E."/>
            <person name="Sorensen J.L."/>
            <person name="Fitzpatrick D.A."/>
            <person name="Frisvad J.C."/>
            <person name="Nielsen K.L."/>
        </authorList>
    </citation>
    <scope>NUCLEOTIDE SEQUENCE</scope>
    <source>
        <strain evidence="2">IBT 29677</strain>
    </source>
</reference>
<feature type="region of interest" description="Disordered" evidence="1">
    <location>
        <begin position="80"/>
        <end position="117"/>
    </location>
</feature>
<dbReference type="PANTHER" id="PTHR37012">
    <property type="entry name" value="B-ZIP TRANSCRIPTION FACTOR (EUROFUNG)-RELATED"/>
    <property type="match status" value="1"/>
</dbReference>
<evidence type="ECO:0000313" key="3">
    <source>
        <dbReference type="Proteomes" id="UP001147747"/>
    </source>
</evidence>
<dbReference type="Proteomes" id="UP001147747">
    <property type="component" value="Unassembled WGS sequence"/>
</dbReference>
<feature type="region of interest" description="Disordered" evidence="1">
    <location>
        <begin position="1"/>
        <end position="21"/>
    </location>
</feature>
<feature type="region of interest" description="Disordered" evidence="1">
    <location>
        <begin position="130"/>
        <end position="151"/>
    </location>
</feature>
<protein>
    <recommendedName>
        <fullName evidence="4">BZIP domain-containing protein</fullName>
    </recommendedName>
</protein>
<evidence type="ECO:0000313" key="2">
    <source>
        <dbReference type="EMBL" id="KAJ5386350.1"/>
    </source>
</evidence>
<dbReference type="InterPro" id="IPR021833">
    <property type="entry name" value="DUF3425"/>
</dbReference>
<sequence>MSDRSSADKKRDRDRRAQQNLRDKKLRHTAKLEAQVAHCEQYHNDTGVKNLLGVIDGLRRQNEILVARQKALRSVVNSWDEKLEETGPSNSPMTQDTNTEQAGHSFPRESCVPGGSNSLDMANHLACSMAPSTSPASLPQTPKAAHSINSSSPWNELPLYSDNLSSIETSSLPWLAYPEMIAQCPDTPESPLDILYGSRTNMLANVIHTFIERRPVRDPERLAMGLIIYHFSKWIIEPSPKTFAKLPTFTHPLQEQFEIEHPIAISSLPYPKLRSNLVHQWPLYENNRDELFGLLACSVKIRWPWGVKILDRDEDNQIRIKPAFYETFMKEEGWGLMQEFINKHPNLMVGVDVGSLVFNIV</sequence>
<dbReference type="Gene3D" id="1.20.5.170">
    <property type="match status" value="1"/>
</dbReference>
<organism evidence="2 3">
    <name type="scientific">Penicillium cosmopolitanum</name>
    <dbReference type="NCBI Taxonomy" id="1131564"/>
    <lineage>
        <taxon>Eukaryota</taxon>
        <taxon>Fungi</taxon>
        <taxon>Dikarya</taxon>
        <taxon>Ascomycota</taxon>
        <taxon>Pezizomycotina</taxon>
        <taxon>Eurotiomycetes</taxon>
        <taxon>Eurotiomycetidae</taxon>
        <taxon>Eurotiales</taxon>
        <taxon>Aspergillaceae</taxon>
        <taxon>Penicillium</taxon>
    </lineage>
</organism>
<dbReference type="EMBL" id="JAPZBU010000009">
    <property type="protein sequence ID" value="KAJ5386350.1"/>
    <property type="molecule type" value="Genomic_DNA"/>
</dbReference>
<reference evidence="2" key="1">
    <citation type="submission" date="2022-12" db="EMBL/GenBank/DDBJ databases">
        <authorList>
            <person name="Petersen C."/>
        </authorList>
    </citation>
    <scope>NUCLEOTIDE SEQUENCE</scope>
    <source>
        <strain evidence="2">IBT 29677</strain>
    </source>
</reference>
<accession>A0A9W9VNJ4</accession>
<dbReference type="GeneID" id="81372508"/>
<gene>
    <name evidence="2" type="ORF">N7509_008891</name>
</gene>
<dbReference type="CDD" id="cd14688">
    <property type="entry name" value="bZIP_YAP"/>
    <property type="match status" value="1"/>
</dbReference>
<feature type="compositionally biased region" description="Polar residues" evidence="1">
    <location>
        <begin position="130"/>
        <end position="140"/>
    </location>
</feature>
<evidence type="ECO:0000256" key="1">
    <source>
        <dbReference type="SAM" id="MobiDB-lite"/>
    </source>
</evidence>
<dbReference type="OrthoDB" id="4161589at2759"/>
<evidence type="ECO:0008006" key="4">
    <source>
        <dbReference type="Google" id="ProtNLM"/>
    </source>
</evidence>